<reference evidence="3" key="1">
    <citation type="submission" date="2013-09" db="EMBL/GenBank/DDBJ databases">
        <title>Corchorus olitorius genome sequencing.</title>
        <authorList>
            <person name="Alam M."/>
            <person name="Haque M.S."/>
            <person name="Islam M.S."/>
            <person name="Emdad E.M."/>
            <person name="Islam M.M."/>
            <person name="Ahmed B."/>
            <person name="Halim A."/>
            <person name="Hossen Q.M.M."/>
            <person name="Hossain M.Z."/>
            <person name="Ahmed R."/>
            <person name="Khan M.M."/>
            <person name="Islam R."/>
            <person name="Rashid M.M."/>
            <person name="Khan S.A."/>
            <person name="Rahman M.S."/>
            <person name="Alam M."/>
            <person name="Yahiya A.S."/>
            <person name="Khan M.S."/>
            <person name="Azam M.S."/>
            <person name="Haque T."/>
            <person name="Lashkar M.Z.H."/>
            <person name="Akhand A.I."/>
            <person name="Morshed G."/>
            <person name="Roy S."/>
            <person name="Uddin K.S."/>
            <person name="Rabeya T."/>
            <person name="Hossain A.S."/>
            <person name="Chowdhury A."/>
            <person name="Snigdha A.R."/>
            <person name="Mortoza M.S."/>
            <person name="Matin S.A."/>
            <person name="Hoque S.M.E."/>
            <person name="Islam M.K."/>
            <person name="Roy D.K."/>
            <person name="Haider R."/>
            <person name="Moosa M.M."/>
            <person name="Elias S.M."/>
            <person name="Hasan A.M."/>
            <person name="Jahan S."/>
            <person name="Shafiuddin M."/>
            <person name="Mahmood N."/>
            <person name="Shommy N.S."/>
        </authorList>
    </citation>
    <scope>NUCLEOTIDE SEQUENCE [LARGE SCALE GENOMIC DNA]</scope>
    <source>
        <strain evidence="3">cv. O-4</strain>
    </source>
</reference>
<sequence>MVKVIKNAEGESIKHRKEKVPQNTIARPKTDMHAKRNSQRTAK</sequence>
<evidence type="ECO:0000313" key="3">
    <source>
        <dbReference type="Proteomes" id="UP000187203"/>
    </source>
</evidence>
<protein>
    <submittedName>
        <fullName evidence="2">Uncharacterized protein</fullName>
    </submittedName>
</protein>
<gene>
    <name evidence="2" type="ORF">COLO4_20674</name>
</gene>
<accession>A0A1R3IXR5</accession>
<evidence type="ECO:0000256" key="1">
    <source>
        <dbReference type="SAM" id="MobiDB-lite"/>
    </source>
</evidence>
<dbReference type="Proteomes" id="UP000187203">
    <property type="component" value="Unassembled WGS sequence"/>
</dbReference>
<feature type="region of interest" description="Disordered" evidence="1">
    <location>
        <begin position="1"/>
        <end position="43"/>
    </location>
</feature>
<evidence type="ECO:0000313" key="2">
    <source>
        <dbReference type="EMBL" id="OMO87361.1"/>
    </source>
</evidence>
<feature type="compositionally biased region" description="Basic and acidic residues" evidence="1">
    <location>
        <begin position="1"/>
        <end position="13"/>
    </location>
</feature>
<dbReference type="AlphaFoldDB" id="A0A1R3IXR5"/>
<organism evidence="2 3">
    <name type="scientific">Corchorus olitorius</name>
    <dbReference type="NCBI Taxonomy" id="93759"/>
    <lineage>
        <taxon>Eukaryota</taxon>
        <taxon>Viridiplantae</taxon>
        <taxon>Streptophyta</taxon>
        <taxon>Embryophyta</taxon>
        <taxon>Tracheophyta</taxon>
        <taxon>Spermatophyta</taxon>
        <taxon>Magnoliopsida</taxon>
        <taxon>eudicotyledons</taxon>
        <taxon>Gunneridae</taxon>
        <taxon>Pentapetalae</taxon>
        <taxon>rosids</taxon>
        <taxon>malvids</taxon>
        <taxon>Malvales</taxon>
        <taxon>Malvaceae</taxon>
        <taxon>Grewioideae</taxon>
        <taxon>Apeibeae</taxon>
        <taxon>Corchorus</taxon>
    </lineage>
</organism>
<name>A0A1R3IXR5_9ROSI</name>
<keyword evidence="3" id="KW-1185">Reference proteome</keyword>
<comment type="caution">
    <text evidence="2">The sequence shown here is derived from an EMBL/GenBank/DDBJ whole genome shotgun (WGS) entry which is preliminary data.</text>
</comment>
<dbReference type="EMBL" id="AWUE01017333">
    <property type="protein sequence ID" value="OMO87361.1"/>
    <property type="molecule type" value="Genomic_DNA"/>
</dbReference>
<proteinExistence type="predicted"/>